<sequence length="159" mass="18465">TESLSIKFGENLSFNRVTSCNSFPGVAGWLWLAKPWHFFTFRMGQLREDFPNFGVTIDVSGQELTFDGHEEKSYKFFHVRPLLPWPTYSPDMSPIEHVWHALDRRIRQCVPVPTSIQELCTAIEEEWDNIPQATINNLINSMQRRCVELHEANGGHARY</sequence>
<dbReference type="Proteomes" id="UP001044222">
    <property type="component" value="Chromosome 7"/>
</dbReference>
<dbReference type="InterPro" id="IPR036397">
    <property type="entry name" value="RNaseH_sf"/>
</dbReference>
<keyword evidence="2" id="KW-1185">Reference proteome</keyword>
<organism evidence="1 2">
    <name type="scientific">Anguilla anguilla</name>
    <name type="common">European freshwater eel</name>
    <name type="synonym">Muraena anguilla</name>
    <dbReference type="NCBI Taxonomy" id="7936"/>
    <lineage>
        <taxon>Eukaryota</taxon>
        <taxon>Metazoa</taxon>
        <taxon>Chordata</taxon>
        <taxon>Craniata</taxon>
        <taxon>Vertebrata</taxon>
        <taxon>Euteleostomi</taxon>
        <taxon>Actinopterygii</taxon>
        <taxon>Neopterygii</taxon>
        <taxon>Teleostei</taxon>
        <taxon>Anguilliformes</taxon>
        <taxon>Anguillidae</taxon>
        <taxon>Anguilla</taxon>
    </lineage>
</organism>
<name>A0A9D3MDW9_ANGAN</name>
<protein>
    <recommendedName>
        <fullName evidence="3">Tc1-like transposase DDE domain-containing protein</fullName>
    </recommendedName>
</protein>
<dbReference type="Gene3D" id="3.30.420.10">
    <property type="entry name" value="Ribonuclease H-like superfamily/Ribonuclease H"/>
    <property type="match status" value="1"/>
</dbReference>
<reference evidence="1" key="1">
    <citation type="submission" date="2021-01" db="EMBL/GenBank/DDBJ databases">
        <title>A chromosome-scale assembly of European eel, Anguilla anguilla.</title>
        <authorList>
            <person name="Henkel C."/>
            <person name="Jong-Raadsen S.A."/>
            <person name="Dufour S."/>
            <person name="Weltzien F.-A."/>
            <person name="Palstra A.P."/>
            <person name="Pelster B."/>
            <person name="Spaink H.P."/>
            <person name="Van Den Thillart G.E."/>
            <person name="Jansen H."/>
            <person name="Zahm M."/>
            <person name="Klopp C."/>
            <person name="Cedric C."/>
            <person name="Louis A."/>
            <person name="Berthelot C."/>
            <person name="Parey E."/>
            <person name="Roest Crollius H."/>
            <person name="Montfort J."/>
            <person name="Robinson-Rechavi M."/>
            <person name="Bucao C."/>
            <person name="Bouchez O."/>
            <person name="Gislard M."/>
            <person name="Lluch J."/>
            <person name="Milhes M."/>
            <person name="Lampietro C."/>
            <person name="Lopez Roques C."/>
            <person name="Donnadieu C."/>
            <person name="Braasch I."/>
            <person name="Desvignes T."/>
            <person name="Postlethwait J."/>
            <person name="Bobe J."/>
            <person name="Guiguen Y."/>
            <person name="Dirks R."/>
        </authorList>
    </citation>
    <scope>NUCLEOTIDE SEQUENCE</scope>
    <source>
        <strain evidence="1">Tag_6206</strain>
        <tissue evidence="1">Liver</tissue>
    </source>
</reference>
<evidence type="ECO:0000313" key="1">
    <source>
        <dbReference type="EMBL" id="KAG5846187.1"/>
    </source>
</evidence>
<feature type="non-terminal residue" evidence="1">
    <location>
        <position position="1"/>
    </location>
</feature>
<dbReference type="EMBL" id="JAFIRN010000007">
    <property type="protein sequence ID" value="KAG5846187.1"/>
    <property type="molecule type" value="Genomic_DNA"/>
</dbReference>
<evidence type="ECO:0008006" key="3">
    <source>
        <dbReference type="Google" id="ProtNLM"/>
    </source>
</evidence>
<dbReference type="GO" id="GO:0003676">
    <property type="term" value="F:nucleic acid binding"/>
    <property type="evidence" value="ECO:0007669"/>
    <property type="project" value="InterPro"/>
</dbReference>
<evidence type="ECO:0000313" key="2">
    <source>
        <dbReference type="Proteomes" id="UP001044222"/>
    </source>
</evidence>
<proteinExistence type="predicted"/>
<gene>
    <name evidence="1" type="ORF">ANANG_G00147140</name>
</gene>
<comment type="caution">
    <text evidence="1">The sequence shown here is derived from an EMBL/GenBank/DDBJ whole genome shotgun (WGS) entry which is preliminary data.</text>
</comment>
<accession>A0A9D3MDW9</accession>
<dbReference type="AlphaFoldDB" id="A0A9D3MDW9"/>